<evidence type="ECO:0000313" key="10">
    <source>
        <dbReference type="Proteomes" id="UP000001805"/>
    </source>
</evidence>
<evidence type="ECO:0000259" key="8">
    <source>
        <dbReference type="Pfam" id="PF12627"/>
    </source>
</evidence>
<dbReference type="InterPro" id="IPR032828">
    <property type="entry name" value="PolyA_RNA-bd"/>
</dbReference>
<dbReference type="Gene3D" id="1.10.3090.10">
    <property type="entry name" value="cca-adding enzyme, domain 2"/>
    <property type="match status" value="1"/>
</dbReference>
<dbReference type="InterPro" id="IPR043519">
    <property type="entry name" value="NT_sf"/>
</dbReference>
<reference evidence="9 10" key="1">
    <citation type="journal article" date="2003" name="Nature">
        <title>The genome sequence of the filamentous fungus Neurospora crassa.</title>
        <authorList>
            <person name="Galagan J.E."/>
            <person name="Calvo S.E."/>
            <person name="Borkovich K.A."/>
            <person name="Selker E.U."/>
            <person name="Read N.D."/>
            <person name="Jaffe D."/>
            <person name="FitzHugh W."/>
            <person name="Ma L.J."/>
            <person name="Smirnov S."/>
            <person name="Purcell S."/>
            <person name="Rehman B."/>
            <person name="Elkins T."/>
            <person name="Engels R."/>
            <person name="Wang S."/>
            <person name="Nielsen C.B."/>
            <person name="Butler J."/>
            <person name="Endrizzi M."/>
            <person name="Qui D."/>
            <person name="Ianakiev P."/>
            <person name="Bell-Pedersen D."/>
            <person name="Nelson M.A."/>
            <person name="Werner-Washburne M."/>
            <person name="Selitrennikoff C.P."/>
            <person name="Kinsey J.A."/>
            <person name="Braun E.L."/>
            <person name="Zelter A."/>
            <person name="Schulte U."/>
            <person name="Kothe G.O."/>
            <person name="Jedd G."/>
            <person name="Mewes W."/>
            <person name="Staben C."/>
            <person name="Marcotte E."/>
            <person name="Greenberg D."/>
            <person name="Roy A."/>
            <person name="Foley K."/>
            <person name="Naylor J."/>
            <person name="Stange-Thomann N."/>
            <person name="Barrett R."/>
            <person name="Gnerre S."/>
            <person name="Kamal M."/>
            <person name="Kamvysselis M."/>
            <person name="Mauceli E."/>
            <person name="Bielke C."/>
            <person name="Rudd S."/>
            <person name="Frishman D."/>
            <person name="Krystofova S."/>
            <person name="Rasmussen C."/>
            <person name="Metzenberg R.L."/>
            <person name="Perkins D.D."/>
            <person name="Kroken S."/>
            <person name="Cogoni C."/>
            <person name="Macino G."/>
            <person name="Catcheside D."/>
            <person name="Li W."/>
            <person name="Pratt R.J."/>
            <person name="Osmani S.A."/>
            <person name="DeSouza C.P."/>
            <person name="Glass L."/>
            <person name="Orbach M.J."/>
            <person name="Berglund J.A."/>
            <person name="Voelker R."/>
            <person name="Yarden O."/>
            <person name="Plamann M."/>
            <person name="Seiler S."/>
            <person name="Dunlap J."/>
            <person name="Radford A."/>
            <person name="Aramayo R."/>
            <person name="Natvig D.O."/>
            <person name="Alex L.A."/>
            <person name="Mannhaupt G."/>
            <person name="Ebbole D.J."/>
            <person name="Freitag M."/>
            <person name="Paulsen I."/>
            <person name="Sachs M.S."/>
            <person name="Lander E.S."/>
            <person name="Nusbaum C."/>
            <person name="Birren B."/>
        </authorList>
    </citation>
    <scope>NUCLEOTIDE SEQUENCE [LARGE SCALE GENOMIC DNA]</scope>
    <source>
        <strain evidence="10">ATCC 24698 / 74-OR23-1A / CBS 708.71 / DSM 1257 / FGSC 987</strain>
    </source>
</reference>
<feature type="domain" description="tRNA nucleotidyltransferase/poly(A) polymerase RNA and SrmB- binding" evidence="8">
    <location>
        <begin position="306"/>
        <end position="365"/>
    </location>
</feature>
<dbReference type="GO" id="GO:0052927">
    <property type="term" value="F:CC tRNA cytidylyltransferase activity"/>
    <property type="evidence" value="ECO:0000318"/>
    <property type="project" value="GO_Central"/>
</dbReference>
<organism evidence="9 10">
    <name type="scientific">Neurospora crassa (strain ATCC 24698 / 74-OR23-1A / CBS 708.71 / DSM 1257 / FGSC 987)</name>
    <dbReference type="NCBI Taxonomy" id="367110"/>
    <lineage>
        <taxon>Eukaryota</taxon>
        <taxon>Fungi</taxon>
        <taxon>Dikarya</taxon>
        <taxon>Ascomycota</taxon>
        <taxon>Pezizomycotina</taxon>
        <taxon>Sordariomycetes</taxon>
        <taxon>Sordariomycetidae</taxon>
        <taxon>Sordariales</taxon>
        <taxon>Sordariaceae</taxon>
        <taxon>Neurospora</taxon>
    </lineage>
</organism>
<evidence type="ECO:0000256" key="5">
    <source>
        <dbReference type="RuleBase" id="RU003953"/>
    </source>
</evidence>
<evidence type="ECO:0000256" key="3">
    <source>
        <dbReference type="ARBA" id="ARBA00022741"/>
    </source>
</evidence>
<dbReference type="GO" id="GO:0001680">
    <property type="term" value="P:tRNA 3'-terminal CCA addition"/>
    <property type="evidence" value="ECO:0000318"/>
    <property type="project" value="GO_Central"/>
</dbReference>
<dbReference type="GO" id="GO:0052929">
    <property type="term" value="F:ATP:3'-cytidine-cytidine-tRNA adenylyltransferase activity"/>
    <property type="evidence" value="ECO:0000318"/>
    <property type="project" value="GO_Central"/>
</dbReference>
<dbReference type="HOGENOM" id="CLU_019592_2_0_1"/>
<dbReference type="CDD" id="cd05398">
    <property type="entry name" value="NT_ClassII-CCAase"/>
    <property type="match status" value="1"/>
</dbReference>
<feature type="region of interest" description="Disordered" evidence="6">
    <location>
        <begin position="26"/>
        <end position="64"/>
    </location>
</feature>
<dbReference type="RefSeq" id="XP_962692.3">
    <property type="nucleotide sequence ID" value="XM_957599.3"/>
</dbReference>
<dbReference type="GeneID" id="3878858"/>
<sequence>MLSRLCRLPLRRSCHSPFFLMKRKFGDFSSPTPPPDNKPEPQAPAHLEAQASDSAKRQTIRATTPPAIVAARTRRQAVMADSAVFTDQSIPLNAVEAQLKGLLIDVAKYINESQEAAEGEKEGKNVNEPVILRWAGGWVRDKLLGTESNDIDVAINNMTGEAFALRLRDYCDADPAHRERHSIGPADVGNLHKIARNPDKSKHLETTTIKLFGLDVDLVNLRKETYTEDSRHPQVEFGTAEEDALRRDATVNALFYNLHTGKVEDFTGGMKDMERKLIRTPLEPLQTFMDDPLRVLRLIRFACRLGFTIDEETKAVMGDERVLEALKLKISRERVGVELEKMLKGPDPFSSLTYINNLSLYHTLFTDSARSDFPRPPLTSWPIAYQTLHSLSTTLATPGSIYSLLVTSPESAYFAWNLAALVPFASLPDDPPLKGGKPAPPLATQAAREGYRAPNKLTDVITASHRNRTAILAMRDLVVRPAAGDEGKKMERDRLGLAIREWDSRPGAGANWRLQVLYAVLVDVAERTTSEGKETVEDVLKEWQAFLDHLVEMDLMDAPSVKRIIDGKQLAKALGVKPGKWMGQALEVVMAWQLRNPTVSDPEGAVEEVRKRKEELGIE</sequence>
<dbReference type="InParanoid" id="Q7SAL9"/>
<dbReference type="GO" id="GO:0005759">
    <property type="term" value="C:mitochondrial matrix"/>
    <property type="evidence" value="ECO:0007669"/>
    <property type="project" value="EnsemblFungi"/>
</dbReference>
<feature type="domain" description="Poly A polymerase head" evidence="7">
    <location>
        <begin position="133"/>
        <end position="279"/>
    </location>
</feature>
<dbReference type="VEuPathDB" id="FungiDB:NCU08022"/>
<dbReference type="FunFam" id="3.30.460.10:FF:000019">
    <property type="entry name" value="tRNA nucleotidyltransferase cca2"/>
    <property type="match status" value="1"/>
</dbReference>
<dbReference type="InterPro" id="IPR002646">
    <property type="entry name" value="PolA_pol_head_dom"/>
</dbReference>
<evidence type="ECO:0000256" key="4">
    <source>
        <dbReference type="ARBA" id="ARBA00022884"/>
    </source>
</evidence>
<keyword evidence="10" id="KW-1185">Reference proteome</keyword>
<dbReference type="Proteomes" id="UP000001805">
    <property type="component" value="Chromosome 4, Linkage Group IV"/>
</dbReference>
<dbReference type="KEGG" id="ncr:NCU08022"/>
<dbReference type="GO" id="GO:0004810">
    <property type="term" value="F:CCA tRNA nucleotidyltransferase activity"/>
    <property type="evidence" value="ECO:0007669"/>
    <property type="project" value="EnsemblFungi"/>
</dbReference>
<dbReference type="PANTHER" id="PTHR13734">
    <property type="entry name" value="TRNA-NUCLEOTIDYLTRANSFERASE"/>
    <property type="match status" value="1"/>
</dbReference>
<dbReference type="AlphaFoldDB" id="Q7SAL9"/>
<name>Q7SAL9_NEUCR</name>
<protein>
    <submittedName>
        <fullName evidence="9">Poly(A) polymerase</fullName>
    </submittedName>
</protein>
<accession>Q7SAL9</accession>
<dbReference type="FunFam" id="1.10.3090.10:FF:000011">
    <property type="entry name" value="tRNA nucleotidyltransferase"/>
    <property type="match status" value="1"/>
</dbReference>
<keyword evidence="3" id="KW-0547">Nucleotide-binding</keyword>
<dbReference type="PaxDb" id="5141-EFNCRP00000008301"/>
<dbReference type="STRING" id="367110.Q7SAL9"/>
<dbReference type="Gene3D" id="3.30.460.10">
    <property type="entry name" value="Beta Polymerase, domain 2"/>
    <property type="match status" value="1"/>
</dbReference>
<evidence type="ECO:0000256" key="6">
    <source>
        <dbReference type="SAM" id="MobiDB-lite"/>
    </source>
</evidence>
<evidence type="ECO:0000259" key="7">
    <source>
        <dbReference type="Pfam" id="PF01743"/>
    </source>
</evidence>
<dbReference type="PANTHER" id="PTHR13734:SF5">
    <property type="entry name" value="CCA TRNA NUCLEOTIDYLTRANSFERASE, MITOCHONDRIAL"/>
    <property type="match status" value="1"/>
</dbReference>
<keyword evidence="2 5" id="KW-0808">Transferase</keyword>
<dbReference type="GO" id="GO:0000166">
    <property type="term" value="F:nucleotide binding"/>
    <property type="evidence" value="ECO:0007669"/>
    <property type="project" value="UniProtKB-KW"/>
</dbReference>
<dbReference type="EMBL" id="CM002239">
    <property type="protein sequence ID" value="EAA33456.3"/>
    <property type="molecule type" value="Genomic_DNA"/>
</dbReference>
<dbReference type="OrthoDB" id="445712at2759"/>
<comment type="similarity">
    <text evidence="1 5">Belongs to the tRNA nucleotidyltransferase/poly(A) polymerase family.</text>
</comment>
<evidence type="ECO:0000256" key="2">
    <source>
        <dbReference type="ARBA" id="ARBA00022679"/>
    </source>
</evidence>
<keyword evidence="4 5" id="KW-0694">RNA-binding</keyword>
<dbReference type="FunCoup" id="Q7SAL9">
    <property type="interactions" value="120"/>
</dbReference>
<proteinExistence type="inferred from homology"/>
<dbReference type="GO" id="GO:0003723">
    <property type="term" value="F:RNA binding"/>
    <property type="evidence" value="ECO:0007669"/>
    <property type="project" value="UniProtKB-KW"/>
</dbReference>
<dbReference type="SUPFAM" id="SSF81891">
    <property type="entry name" value="Poly A polymerase C-terminal region-like"/>
    <property type="match status" value="1"/>
</dbReference>
<evidence type="ECO:0000313" key="9">
    <source>
        <dbReference type="EMBL" id="EAA33456.3"/>
    </source>
</evidence>
<gene>
    <name evidence="9" type="ORF">NCU08022</name>
</gene>
<dbReference type="Pfam" id="PF12627">
    <property type="entry name" value="PolyA_pol_RNAbd"/>
    <property type="match status" value="1"/>
</dbReference>
<dbReference type="Pfam" id="PF01743">
    <property type="entry name" value="PolyA_pol"/>
    <property type="match status" value="1"/>
</dbReference>
<evidence type="ECO:0000256" key="1">
    <source>
        <dbReference type="ARBA" id="ARBA00007265"/>
    </source>
</evidence>
<dbReference type="SUPFAM" id="SSF81301">
    <property type="entry name" value="Nucleotidyltransferase"/>
    <property type="match status" value="1"/>
</dbReference>